<gene>
    <name evidence="1" type="ORF">HMPREF3202_01292</name>
</gene>
<name>A0A137SX92_9BACT</name>
<reference evidence="1 2" key="1">
    <citation type="submission" date="2016-02" db="EMBL/GenBank/DDBJ databases">
        <authorList>
            <person name="Wen L."/>
            <person name="He K."/>
            <person name="Yang H."/>
        </authorList>
    </citation>
    <scope>NUCLEOTIDE SEQUENCE [LARGE SCALE GENOMIC DNA]</scope>
    <source>
        <strain evidence="1 2">GED7880</strain>
    </source>
</reference>
<dbReference type="Proteomes" id="UP000070093">
    <property type="component" value="Unassembled WGS sequence"/>
</dbReference>
<evidence type="ECO:0000313" key="1">
    <source>
        <dbReference type="EMBL" id="KXO17030.1"/>
    </source>
</evidence>
<organism evidence="1 2">
    <name type="scientific">Prevotella bivia</name>
    <dbReference type="NCBI Taxonomy" id="28125"/>
    <lineage>
        <taxon>Bacteria</taxon>
        <taxon>Pseudomonadati</taxon>
        <taxon>Bacteroidota</taxon>
        <taxon>Bacteroidia</taxon>
        <taxon>Bacteroidales</taxon>
        <taxon>Prevotellaceae</taxon>
        <taxon>Prevotella</taxon>
    </lineage>
</organism>
<dbReference type="GeneID" id="78531441"/>
<dbReference type="RefSeq" id="WP_004339795.1">
    <property type="nucleotide sequence ID" value="NZ_CAUPGI010000064.1"/>
</dbReference>
<comment type="caution">
    <text evidence="1">The sequence shown here is derived from an EMBL/GenBank/DDBJ whole genome shotgun (WGS) entry which is preliminary data.</text>
</comment>
<dbReference type="PATRIC" id="fig|28125.4.peg.1279"/>
<protein>
    <submittedName>
        <fullName evidence="1">Uncharacterized protein</fullName>
    </submittedName>
</protein>
<evidence type="ECO:0000313" key="2">
    <source>
        <dbReference type="Proteomes" id="UP000070093"/>
    </source>
</evidence>
<dbReference type="AlphaFoldDB" id="A0A137SX92"/>
<sequence>MEKKKLELEVVHGIEKVNSNTLSHVKGGIFDPPEEKCCDIQFSCNNKGGNISTKGNPSAQALSVL</sequence>
<accession>A0A137SX92</accession>
<proteinExistence type="predicted"/>
<dbReference type="EMBL" id="LTAG01000055">
    <property type="protein sequence ID" value="KXO17030.1"/>
    <property type="molecule type" value="Genomic_DNA"/>
</dbReference>